<protein>
    <submittedName>
        <fullName evidence="1">Twin-arginine translocation signal domain-containing protein</fullName>
    </submittedName>
</protein>
<evidence type="ECO:0000313" key="1">
    <source>
        <dbReference type="EMBL" id="AZQ43130.1"/>
    </source>
</evidence>
<dbReference type="AlphaFoldDB" id="A0A3S9MVE1"/>
<keyword evidence="2" id="KW-1185">Reference proteome</keyword>
<dbReference type="Proteomes" id="UP000279600">
    <property type="component" value="Chromosome"/>
</dbReference>
<organism evidence="1 2">
    <name type="scientific">Nonlabens ponticola</name>
    <dbReference type="NCBI Taxonomy" id="2496866"/>
    <lineage>
        <taxon>Bacteria</taxon>
        <taxon>Pseudomonadati</taxon>
        <taxon>Bacteroidota</taxon>
        <taxon>Flavobacteriia</taxon>
        <taxon>Flavobacteriales</taxon>
        <taxon>Flavobacteriaceae</taxon>
        <taxon>Nonlabens</taxon>
    </lineage>
</organism>
<accession>A0A3S9MVE1</accession>
<name>A0A3S9MVE1_9FLAO</name>
<evidence type="ECO:0000313" key="2">
    <source>
        <dbReference type="Proteomes" id="UP000279600"/>
    </source>
</evidence>
<gene>
    <name evidence="1" type="ORF">EJ995_02350</name>
</gene>
<dbReference type="InterPro" id="IPR019546">
    <property type="entry name" value="TAT_signal_bac_arc"/>
</dbReference>
<proteinExistence type="predicted"/>
<sequence>MMKVILAATSRRLFLKNAAVTAIASISTR</sequence>
<reference evidence="1 2" key="1">
    <citation type="submission" date="2018-12" db="EMBL/GenBank/DDBJ databases">
        <title>Complete genome of Nonlabens sp. MJ115.</title>
        <authorList>
            <person name="Choi H.S."/>
            <person name="Jung J."/>
        </authorList>
    </citation>
    <scope>NUCLEOTIDE SEQUENCE [LARGE SCALE GENOMIC DNA]</scope>
    <source>
        <strain evidence="1 2">MJ115</strain>
    </source>
</reference>
<dbReference type="KEGG" id="noj:EJ995_02350"/>
<dbReference type="NCBIfam" id="TIGR01409">
    <property type="entry name" value="TAT_signal_seq"/>
    <property type="match status" value="1"/>
</dbReference>
<dbReference type="EMBL" id="CP034549">
    <property type="protein sequence ID" value="AZQ43130.1"/>
    <property type="molecule type" value="Genomic_DNA"/>
</dbReference>